<comment type="caution">
    <text evidence="4">The sequence shown here is derived from an EMBL/GenBank/DDBJ whole genome shotgun (WGS) entry which is preliminary data.</text>
</comment>
<proteinExistence type="predicted"/>
<dbReference type="InterPro" id="IPR055797">
    <property type="entry name" value="DUF7373"/>
</dbReference>
<evidence type="ECO:0000256" key="1">
    <source>
        <dbReference type="SAM" id="MobiDB-lite"/>
    </source>
</evidence>
<protein>
    <submittedName>
        <fullName evidence="4">Uncharacterized protein</fullName>
    </submittedName>
</protein>
<evidence type="ECO:0000313" key="5">
    <source>
        <dbReference type="Proteomes" id="UP000306378"/>
    </source>
</evidence>
<dbReference type="Pfam" id="PF24092">
    <property type="entry name" value="DUF7373_C"/>
    <property type="match status" value="1"/>
</dbReference>
<accession>A0A5R8NZR0</accession>
<organism evidence="4 5">
    <name type="scientific">Nocardia cyriacigeorgica</name>
    <dbReference type="NCBI Taxonomy" id="135487"/>
    <lineage>
        <taxon>Bacteria</taxon>
        <taxon>Bacillati</taxon>
        <taxon>Actinomycetota</taxon>
        <taxon>Actinomycetes</taxon>
        <taxon>Mycobacteriales</taxon>
        <taxon>Nocardiaceae</taxon>
        <taxon>Nocardia</taxon>
    </lineage>
</organism>
<dbReference type="EMBL" id="VBUT01000001">
    <property type="protein sequence ID" value="TLF82392.1"/>
    <property type="molecule type" value="Genomic_DNA"/>
</dbReference>
<feature type="domain" description="DUF7373" evidence="2">
    <location>
        <begin position="61"/>
        <end position="257"/>
    </location>
</feature>
<dbReference type="Proteomes" id="UP000306378">
    <property type="component" value="Unassembled WGS sequence"/>
</dbReference>
<evidence type="ECO:0000313" key="4">
    <source>
        <dbReference type="EMBL" id="TLF82392.1"/>
    </source>
</evidence>
<dbReference type="PROSITE" id="PS51257">
    <property type="entry name" value="PROKAR_LIPOPROTEIN"/>
    <property type="match status" value="1"/>
</dbReference>
<name>A0A5R8NZR0_9NOCA</name>
<gene>
    <name evidence="4" type="ORF">FEK34_01190</name>
</gene>
<reference evidence="4 5" key="1">
    <citation type="submission" date="2019-05" db="EMBL/GenBank/DDBJ databases">
        <title>Genomes sequences of two Nocardia cyriacigeorgica environmental isolates, type strains Nocardia asteroides ATCC 19247 and Nocardia cyriacigeorgica DSM 44484.</title>
        <authorList>
            <person name="Vautrin F."/>
            <person name="Bergeron E."/>
            <person name="Dubost A."/>
            <person name="Abrouk D."/>
            <person name="Rodriguez Nava V."/>
            <person name="Pujic P."/>
        </authorList>
    </citation>
    <scope>NUCLEOTIDE SEQUENCE [LARGE SCALE GENOMIC DNA]</scope>
    <source>
        <strain evidence="4 5">EML 446</strain>
    </source>
</reference>
<evidence type="ECO:0000259" key="3">
    <source>
        <dbReference type="Pfam" id="PF24092"/>
    </source>
</evidence>
<sequence length="406" mass="44075">MIHAARSTLIRTIGAVAMSGALAVTLGACGGSGVEGKAATAKPDLSNLDVGNYQAEPVELGNAKNDKQARVRESQRLADYVALPFEIDSAFVEHDPGRGFTSNVVLDNDAMADLVINDTFDEVAGDIVAGWINSWTTAASGNEPARDLHIAVMMFPDAQTAEEVASTLEHDDFTYNTQNEPVTLPEYPATKSHWRPGISSIGSWTSHEQFVVFVKYVDETSAPHLPNLTTQVERVLDYQLPLLEKFEPTPAADLDRIALDPDKLLGKTLPTDPETTTNPTPSGSYKGRGAFHALTFSNMDFIEENGVEAIAVGESIVFRTREVEGAQRLWNTWKPSTDEDRPGRPAEAPKGVEGSVECYTHTSEDGADIASYCVLQTGRYVSYVGSPQIQDLHQRVAAQYAMLVSE</sequence>
<feature type="region of interest" description="Disordered" evidence="1">
    <location>
        <begin position="264"/>
        <end position="285"/>
    </location>
</feature>
<feature type="compositionally biased region" description="Low complexity" evidence="1">
    <location>
        <begin position="268"/>
        <end position="281"/>
    </location>
</feature>
<dbReference type="RefSeq" id="WP_138446021.1">
    <property type="nucleotide sequence ID" value="NZ_VBUT01000001.1"/>
</dbReference>
<dbReference type="InterPro" id="IPR056463">
    <property type="entry name" value="DUF7373_C"/>
</dbReference>
<evidence type="ECO:0000259" key="2">
    <source>
        <dbReference type="Pfam" id="PF24088"/>
    </source>
</evidence>
<dbReference type="Pfam" id="PF24088">
    <property type="entry name" value="DUF7373"/>
    <property type="match status" value="1"/>
</dbReference>
<feature type="region of interest" description="Disordered" evidence="1">
    <location>
        <begin position="333"/>
        <end position="353"/>
    </location>
</feature>
<dbReference type="AlphaFoldDB" id="A0A5R8NZR0"/>
<feature type="domain" description="DUF7373" evidence="3">
    <location>
        <begin position="264"/>
        <end position="405"/>
    </location>
</feature>